<evidence type="ECO:0000313" key="2">
    <source>
        <dbReference type="EMBL" id="KAK0645672.1"/>
    </source>
</evidence>
<keyword evidence="3" id="KW-1185">Reference proteome</keyword>
<evidence type="ECO:0000313" key="3">
    <source>
        <dbReference type="Proteomes" id="UP001174936"/>
    </source>
</evidence>
<feature type="compositionally biased region" description="Polar residues" evidence="1">
    <location>
        <begin position="22"/>
        <end position="47"/>
    </location>
</feature>
<reference evidence="2" key="1">
    <citation type="submission" date="2023-06" db="EMBL/GenBank/DDBJ databases">
        <title>Genome-scale phylogeny and comparative genomics of the fungal order Sordariales.</title>
        <authorList>
            <consortium name="Lawrence Berkeley National Laboratory"/>
            <person name="Hensen N."/>
            <person name="Bonometti L."/>
            <person name="Westerberg I."/>
            <person name="Brannstrom I.O."/>
            <person name="Guillou S."/>
            <person name="Cros-Aarteil S."/>
            <person name="Calhoun S."/>
            <person name="Haridas S."/>
            <person name="Kuo A."/>
            <person name="Mondo S."/>
            <person name="Pangilinan J."/>
            <person name="Riley R."/>
            <person name="Labutti K."/>
            <person name="Andreopoulos B."/>
            <person name="Lipzen A."/>
            <person name="Chen C."/>
            <person name="Yanf M."/>
            <person name="Daum C."/>
            <person name="Ng V."/>
            <person name="Clum A."/>
            <person name="Steindorff A."/>
            <person name="Ohm R."/>
            <person name="Martin F."/>
            <person name="Silar P."/>
            <person name="Natvig D."/>
            <person name="Lalanne C."/>
            <person name="Gautier V."/>
            <person name="Ament-Velasquez S.L."/>
            <person name="Kruys A."/>
            <person name="Hutchinson M.I."/>
            <person name="Powell A.J."/>
            <person name="Barry K."/>
            <person name="Miller A.N."/>
            <person name="Grigoriev I.V."/>
            <person name="Debuchy R."/>
            <person name="Gladieux P."/>
            <person name="Thoren M.H."/>
            <person name="Johannesson H."/>
        </authorList>
    </citation>
    <scope>NUCLEOTIDE SEQUENCE</scope>
    <source>
        <strain evidence="2">SMH2532-1</strain>
    </source>
</reference>
<sequence length="343" mass="37165">MAGSMPAPMANSIAPYQMNPGMPQQQAMMQRMHPQQNPAGMNASTPQRPGPFNPPQGTPNTALPPQANQFSTPQPHNAPQSQTPTQPQQQQPPSTAATPQTPTFPSTGQNPPVNGTASVSTPQSPATESREKERFDLLLEINQELLYELVSLTNSKAELKREQTSAESGDHKGDVDFAEEEKLSSIDYGHCIRRLHTNLAYQAALADRKSLQAPPCPAYLMPPPLNLKLRLRVPKTAPGAPDGVTEMPPDPNSDREERDQLLKDLYKKLQALFPGVDPRKEPPPQQPNPRAGAQQMNQGMMKPQNGQMNMGAQSNGSPAPGSQPQKTPQMTNVAAPNMPLQGP</sequence>
<evidence type="ECO:0000256" key="1">
    <source>
        <dbReference type="SAM" id="MobiDB-lite"/>
    </source>
</evidence>
<feature type="compositionally biased region" description="Polar residues" evidence="1">
    <location>
        <begin position="304"/>
        <end position="334"/>
    </location>
</feature>
<protein>
    <submittedName>
        <fullName evidence="2">Uncharacterized protein</fullName>
    </submittedName>
</protein>
<dbReference type="Proteomes" id="UP001174936">
    <property type="component" value="Unassembled WGS sequence"/>
</dbReference>
<comment type="caution">
    <text evidence="2">The sequence shown here is derived from an EMBL/GenBank/DDBJ whole genome shotgun (WGS) entry which is preliminary data.</text>
</comment>
<gene>
    <name evidence="2" type="ORF">B0T16DRAFT_144473</name>
</gene>
<feature type="compositionally biased region" description="Polar residues" evidence="1">
    <location>
        <begin position="108"/>
        <end position="127"/>
    </location>
</feature>
<accession>A0AA39Y6B1</accession>
<feature type="compositionally biased region" description="Pro residues" evidence="1">
    <location>
        <begin position="48"/>
        <end position="57"/>
    </location>
</feature>
<feature type="region of interest" description="Disordered" evidence="1">
    <location>
        <begin position="233"/>
        <end position="343"/>
    </location>
</feature>
<dbReference type="EMBL" id="JAULSV010000004">
    <property type="protein sequence ID" value="KAK0645672.1"/>
    <property type="molecule type" value="Genomic_DNA"/>
</dbReference>
<feature type="region of interest" description="Disordered" evidence="1">
    <location>
        <begin position="1"/>
        <end position="132"/>
    </location>
</feature>
<name>A0AA39Y6B1_9PEZI</name>
<dbReference type="AlphaFoldDB" id="A0AA39Y6B1"/>
<proteinExistence type="predicted"/>
<feature type="compositionally biased region" description="Basic and acidic residues" evidence="1">
    <location>
        <begin position="252"/>
        <end position="267"/>
    </location>
</feature>
<feature type="compositionally biased region" description="Polar residues" evidence="1">
    <location>
        <begin position="58"/>
        <end position="77"/>
    </location>
</feature>
<organism evidence="2 3">
    <name type="scientific">Cercophora newfieldiana</name>
    <dbReference type="NCBI Taxonomy" id="92897"/>
    <lineage>
        <taxon>Eukaryota</taxon>
        <taxon>Fungi</taxon>
        <taxon>Dikarya</taxon>
        <taxon>Ascomycota</taxon>
        <taxon>Pezizomycotina</taxon>
        <taxon>Sordariomycetes</taxon>
        <taxon>Sordariomycetidae</taxon>
        <taxon>Sordariales</taxon>
        <taxon>Lasiosphaeriaceae</taxon>
        <taxon>Cercophora</taxon>
    </lineage>
</organism>
<feature type="compositionally biased region" description="Low complexity" evidence="1">
    <location>
        <begin position="78"/>
        <end position="107"/>
    </location>
</feature>